<accession>A0A8B8XJ10</accession>
<dbReference type="PANTHER" id="PTHR46883">
    <property type="entry name" value="BARDET-BIEDL SYNDROME 12 PROTEIN"/>
    <property type="match status" value="1"/>
</dbReference>
<dbReference type="GeneID" id="118896091"/>
<dbReference type="Gene3D" id="3.30.260.10">
    <property type="entry name" value="TCP-1-like chaperonin intermediate domain"/>
    <property type="match status" value="1"/>
</dbReference>
<dbReference type="PANTHER" id="PTHR46883:SF1">
    <property type="entry name" value="BARDET-BIEDL SYNDROME 12 PROTEIN"/>
    <property type="match status" value="1"/>
</dbReference>
<organism evidence="1 2">
    <name type="scientific">Balaenoptera musculus</name>
    <name type="common">Blue whale</name>
    <dbReference type="NCBI Taxonomy" id="9771"/>
    <lineage>
        <taxon>Eukaryota</taxon>
        <taxon>Metazoa</taxon>
        <taxon>Chordata</taxon>
        <taxon>Craniata</taxon>
        <taxon>Vertebrata</taxon>
        <taxon>Euteleostomi</taxon>
        <taxon>Mammalia</taxon>
        <taxon>Eutheria</taxon>
        <taxon>Laurasiatheria</taxon>
        <taxon>Artiodactyla</taxon>
        <taxon>Whippomorpha</taxon>
        <taxon>Cetacea</taxon>
        <taxon>Mysticeti</taxon>
        <taxon>Balaenopteridae</taxon>
        <taxon>Balaenoptera</taxon>
    </lineage>
</organism>
<dbReference type="InterPro" id="IPR027409">
    <property type="entry name" value="GroEL-like_apical_dom_sf"/>
</dbReference>
<name>A0A8B8XJ10_BALMU</name>
<dbReference type="KEGG" id="bmus:118896091"/>
<evidence type="ECO:0000313" key="1">
    <source>
        <dbReference type="Proteomes" id="UP000694857"/>
    </source>
</evidence>
<dbReference type="CTD" id="166379"/>
<dbReference type="InterPro" id="IPR042984">
    <property type="entry name" value="BBS12"/>
</dbReference>
<dbReference type="Pfam" id="PF00118">
    <property type="entry name" value="Cpn60_TCP1"/>
    <property type="match status" value="2"/>
</dbReference>
<reference evidence="2" key="1">
    <citation type="submission" date="2025-08" db="UniProtKB">
        <authorList>
            <consortium name="RefSeq"/>
        </authorList>
    </citation>
    <scope>IDENTIFICATION</scope>
    <source>
        <tissue evidence="2">Epidermis and Blubber</tissue>
    </source>
</reference>
<dbReference type="SUPFAM" id="SSF48592">
    <property type="entry name" value="GroEL equatorial domain-like"/>
    <property type="match status" value="1"/>
</dbReference>
<dbReference type="GO" id="GO:0005832">
    <property type="term" value="C:chaperonin-containing T-complex"/>
    <property type="evidence" value="ECO:0007669"/>
    <property type="project" value="UniProtKB-ARBA"/>
</dbReference>
<dbReference type="GO" id="GO:0051131">
    <property type="term" value="P:chaperone-mediated protein complex assembly"/>
    <property type="evidence" value="ECO:0007669"/>
    <property type="project" value="InterPro"/>
</dbReference>
<dbReference type="InterPro" id="IPR027413">
    <property type="entry name" value="GROEL-like_equatorial_sf"/>
</dbReference>
<dbReference type="Gene3D" id="1.10.560.10">
    <property type="entry name" value="GroEL-like equatorial domain"/>
    <property type="match status" value="2"/>
</dbReference>
<dbReference type="Gene3D" id="3.50.7.10">
    <property type="entry name" value="GroEL"/>
    <property type="match status" value="1"/>
</dbReference>
<sequence length="679" mass="75026">MVMACRVINKRRHMGLQQLSSFAETGRTFLGPVKSSKFIIDEECHETVLISSTVRLLESLDLTSAVGQLLNEAIQAQSNTYRTGTSTLLFLVGAWSSAAEECLHLGVPISLIVSVMSEGLNSCIEEVVSLQVPIHNVFDRMVNTKTFSGPETFSVSVHPFLQIPSGTGLIQKERDLKDVASQSLAIYSLSGRPVKSPQLFRSQAKVEADENTSQTPQTLKNSPLADTRCRKSVLTHSRHFSRTGNNQWISKPDGFLEQLSAATPKTYRCDDLVELEVGLSHGGHSSMKLVDEAVRLQYQNAGYITVVSISSTTLIKELQNQPIRVVLVEGDLTENYRHLGFNKSASIKTVSESLKLQQDGSEELWTDHVLQVLIKFNVNLVLAQGNVSECLLEKCTDNKRLVIGSVNGNVMQAFAEASGAVQVAYITQVNENCVGNGVCVTIWRSIPFDAVDRINRMAIMLKIEGINLVTVVLTSPVTAQMQTKEDTFWTCAYRLYHALKEQKVFLGGGAVEFLCLSHLQILAEQSVKKGNQGCSGWLHNTSSWLASSVTQYRPTVLKCLANGWRRYLSTLLYNTASYSSEFEASTFIQHHLQNAADSGSPSSYVLNEYSKLNSGILNSDISDKLEQIPRVYDVVTPKIEAWRRALDLVLLVLQTDSEIITGLGHTQINLQESEGILFL</sequence>
<evidence type="ECO:0000313" key="2">
    <source>
        <dbReference type="RefSeq" id="XP_036709747.1"/>
    </source>
</evidence>
<dbReference type="InterPro" id="IPR002423">
    <property type="entry name" value="Cpn60/GroEL/TCP-1"/>
</dbReference>
<keyword evidence="1" id="KW-1185">Reference proteome</keyword>
<proteinExistence type="predicted"/>
<protein>
    <submittedName>
        <fullName evidence="2">Bardet-Biedl syndrome 12 protein isoform X1</fullName>
    </submittedName>
</protein>
<dbReference type="GO" id="GO:0005524">
    <property type="term" value="F:ATP binding"/>
    <property type="evidence" value="ECO:0007669"/>
    <property type="project" value="InterPro"/>
</dbReference>
<dbReference type="GO" id="GO:0045494">
    <property type="term" value="P:photoreceptor cell maintenance"/>
    <property type="evidence" value="ECO:0007669"/>
    <property type="project" value="TreeGrafter"/>
</dbReference>
<dbReference type="RefSeq" id="XP_036709747.1">
    <property type="nucleotide sequence ID" value="XM_036853852.1"/>
</dbReference>
<dbReference type="SUPFAM" id="SSF52029">
    <property type="entry name" value="GroEL apical domain-like"/>
    <property type="match status" value="1"/>
</dbReference>
<dbReference type="InterPro" id="IPR027410">
    <property type="entry name" value="TCP-1-like_intermed_sf"/>
</dbReference>
<dbReference type="Proteomes" id="UP000694857">
    <property type="component" value="Chromosome 5"/>
</dbReference>
<dbReference type="AlphaFoldDB" id="A0A8B8XJ10"/>
<gene>
    <name evidence="2" type="primary">BBS12</name>
</gene>